<keyword evidence="7" id="KW-1185">Reference proteome</keyword>
<dbReference type="Gene3D" id="3.40.50.2300">
    <property type="match status" value="1"/>
</dbReference>
<dbReference type="SUPFAM" id="SSF52172">
    <property type="entry name" value="CheY-like"/>
    <property type="match status" value="1"/>
</dbReference>
<dbReference type="SMART" id="SM00448">
    <property type="entry name" value="REC"/>
    <property type="match status" value="1"/>
</dbReference>
<dbReference type="Proteomes" id="UP001055117">
    <property type="component" value="Unassembled WGS sequence"/>
</dbReference>
<feature type="domain" description="Response regulatory" evidence="5">
    <location>
        <begin position="13"/>
        <end position="127"/>
    </location>
</feature>
<evidence type="ECO:0000259" key="5">
    <source>
        <dbReference type="PROSITE" id="PS50110"/>
    </source>
</evidence>
<evidence type="ECO:0000313" key="7">
    <source>
        <dbReference type="Proteomes" id="UP001055117"/>
    </source>
</evidence>
<dbReference type="PANTHER" id="PTHR44591:SF3">
    <property type="entry name" value="RESPONSE REGULATORY DOMAIN-CONTAINING PROTEIN"/>
    <property type="match status" value="1"/>
</dbReference>
<keyword evidence="2" id="KW-0805">Transcription regulation</keyword>
<evidence type="ECO:0000313" key="6">
    <source>
        <dbReference type="EMBL" id="GJD46670.1"/>
    </source>
</evidence>
<protein>
    <submittedName>
        <fullName evidence="6">Sensor histidine kinase RcsC</fullName>
    </submittedName>
</protein>
<keyword evidence="3" id="KW-0804">Transcription</keyword>
<evidence type="ECO:0000256" key="4">
    <source>
        <dbReference type="PROSITE-ProRule" id="PRU00169"/>
    </source>
</evidence>
<dbReference type="RefSeq" id="WP_373322596.1">
    <property type="nucleotide sequence ID" value="NZ_BPQG01000083.1"/>
</dbReference>
<reference evidence="6 7" key="1">
    <citation type="journal article" date="2021" name="Front. Microbiol.">
        <title>Comprehensive Comparative Genomics and Phenotyping of Methylobacterium Species.</title>
        <authorList>
            <person name="Alessa O."/>
            <person name="Ogura Y."/>
            <person name="Fujitani Y."/>
            <person name="Takami H."/>
            <person name="Hayashi T."/>
            <person name="Sahin N."/>
            <person name="Tani A."/>
        </authorList>
    </citation>
    <scope>NUCLEOTIDE SEQUENCE [LARGE SCALE GENOMIC DNA]</scope>
    <source>
        <strain evidence="6 7">DSM 23679</strain>
    </source>
</reference>
<dbReference type="EMBL" id="BPQG01000083">
    <property type="protein sequence ID" value="GJD46670.1"/>
    <property type="molecule type" value="Genomic_DNA"/>
</dbReference>
<keyword evidence="1 4" id="KW-0597">Phosphoprotein</keyword>
<dbReference type="PROSITE" id="PS50110">
    <property type="entry name" value="RESPONSE_REGULATORY"/>
    <property type="match status" value="1"/>
</dbReference>
<evidence type="ECO:0000256" key="3">
    <source>
        <dbReference type="ARBA" id="ARBA00023163"/>
    </source>
</evidence>
<dbReference type="GO" id="GO:0016301">
    <property type="term" value="F:kinase activity"/>
    <property type="evidence" value="ECO:0007669"/>
    <property type="project" value="UniProtKB-KW"/>
</dbReference>
<keyword evidence="6" id="KW-0808">Transferase</keyword>
<comment type="caution">
    <text evidence="6">The sequence shown here is derived from an EMBL/GenBank/DDBJ whole genome shotgun (WGS) entry which is preliminary data.</text>
</comment>
<accession>A0ABQ4QP25</accession>
<gene>
    <name evidence="6" type="primary">rcsC_24</name>
    <name evidence="6" type="ORF">AFCDBAGC_4553</name>
</gene>
<name>A0ABQ4QP25_9HYPH</name>
<sequence length="138" mass="14899">MSMTLPGLSAAPFALVVDDDALILMEAADILKDAGFVVLEAMNVAQAIKVLDEHHGKVHLLFTDVQMPGQGDGFELARRTAELWPHIAIVVASGDIRPAHGDLPAGATFIPKPFSPSVVRHHIRKTMPSEKHPEALKK</sequence>
<evidence type="ECO:0000256" key="2">
    <source>
        <dbReference type="ARBA" id="ARBA00023015"/>
    </source>
</evidence>
<feature type="modified residue" description="4-aspartylphosphate" evidence="4">
    <location>
        <position position="64"/>
    </location>
</feature>
<dbReference type="InterPro" id="IPR050595">
    <property type="entry name" value="Bact_response_regulator"/>
</dbReference>
<dbReference type="Pfam" id="PF00072">
    <property type="entry name" value="Response_reg"/>
    <property type="match status" value="1"/>
</dbReference>
<keyword evidence="6" id="KW-0418">Kinase</keyword>
<dbReference type="InterPro" id="IPR011006">
    <property type="entry name" value="CheY-like_superfamily"/>
</dbReference>
<proteinExistence type="predicted"/>
<organism evidence="6 7">
    <name type="scientific">Methylobacterium cerastii</name>
    <dbReference type="NCBI Taxonomy" id="932741"/>
    <lineage>
        <taxon>Bacteria</taxon>
        <taxon>Pseudomonadati</taxon>
        <taxon>Pseudomonadota</taxon>
        <taxon>Alphaproteobacteria</taxon>
        <taxon>Hyphomicrobiales</taxon>
        <taxon>Methylobacteriaceae</taxon>
        <taxon>Methylobacterium</taxon>
    </lineage>
</organism>
<evidence type="ECO:0000256" key="1">
    <source>
        <dbReference type="ARBA" id="ARBA00022553"/>
    </source>
</evidence>
<dbReference type="InterPro" id="IPR001789">
    <property type="entry name" value="Sig_transdc_resp-reg_receiver"/>
</dbReference>
<dbReference type="PANTHER" id="PTHR44591">
    <property type="entry name" value="STRESS RESPONSE REGULATOR PROTEIN 1"/>
    <property type="match status" value="1"/>
</dbReference>